<feature type="compositionally biased region" description="Low complexity" evidence="1">
    <location>
        <begin position="124"/>
        <end position="133"/>
    </location>
</feature>
<feature type="region of interest" description="Disordered" evidence="1">
    <location>
        <begin position="280"/>
        <end position="308"/>
    </location>
</feature>
<comment type="caution">
    <text evidence="3">The sequence shown here is derived from an EMBL/GenBank/DDBJ whole genome shotgun (WGS) entry which is preliminary data.</text>
</comment>
<evidence type="ECO:0000256" key="1">
    <source>
        <dbReference type="SAM" id="MobiDB-lite"/>
    </source>
</evidence>
<evidence type="ECO:0000313" key="3">
    <source>
        <dbReference type="EMBL" id="MCX7571194.1"/>
    </source>
</evidence>
<dbReference type="EMBL" id="JAPMLT010000009">
    <property type="protein sequence ID" value="MCX7571194.1"/>
    <property type="molecule type" value="Genomic_DNA"/>
</dbReference>
<feature type="compositionally biased region" description="Basic and acidic residues" evidence="1">
    <location>
        <begin position="280"/>
        <end position="303"/>
    </location>
</feature>
<accession>A0ABT3X2Q6</accession>
<keyword evidence="2" id="KW-0812">Transmembrane</keyword>
<dbReference type="Proteomes" id="UP001208017">
    <property type="component" value="Unassembled WGS sequence"/>
</dbReference>
<keyword evidence="2" id="KW-1133">Transmembrane helix</keyword>
<protein>
    <recommendedName>
        <fullName evidence="5">Zinc-finger domain-containing protein</fullName>
    </recommendedName>
</protein>
<evidence type="ECO:0000313" key="4">
    <source>
        <dbReference type="Proteomes" id="UP001208017"/>
    </source>
</evidence>
<keyword evidence="4" id="KW-1185">Reference proteome</keyword>
<proteinExistence type="predicted"/>
<feature type="region of interest" description="Disordered" evidence="1">
    <location>
        <begin position="99"/>
        <end position="142"/>
    </location>
</feature>
<organism evidence="3 4">
    <name type="scientific">Tumebacillus lacus</name>
    <dbReference type="NCBI Taxonomy" id="2995335"/>
    <lineage>
        <taxon>Bacteria</taxon>
        <taxon>Bacillati</taxon>
        <taxon>Bacillota</taxon>
        <taxon>Bacilli</taxon>
        <taxon>Bacillales</taxon>
        <taxon>Alicyclobacillaceae</taxon>
        <taxon>Tumebacillus</taxon>
    </lineage>
</organism>
<sequence length="488" mass="54160">MNNCRERVQAIWAGLRSEEIETHLQTCAECADAWREKELLIQKLSALEVPPPSRSLLPSQEVIQAAVRRNRRRPWQKMSTAAAAAVLVLGVTTGLMIQQNNENPTVPGDGVPQQTVTPPPVTEVPPEQQIEPQKPTPDAETDPVTVELAAGVDAVPNMAQIKLYLENNLPGDLITKMTITGFVENQGSTKERSIGDLIYSLEMKPEGFSPVFAKGEQRSLIVLEPLKGQWQVTHFEPLAQPATAEQAARMWVEALYTRNGVLMYMAMAPESKAEKRSMFERTSWRVPSEDPRAAEGVQPKRDPSTQPGGMQAFTFPLVANDPKITGLVGTVRVATDGNGHYFVQSFGYGVEQSQEEVDRFNRSLDVSVDYVKEMLRDTVTKDAIEFKLGKEYVVEKHAVSGTVVSRYDFPGEVAYKYVKSPSEEGIATFDSQGLASGKMRMQVLIGFDASGKVRHYQVFYHDSAEASGYSTYERREEGGLYLNDKPVQ</sequence>
<gene>
    <name evidence="3" type="ORF">OS242_14675</name>
</gene>
<evidence type="ECO:0000256" key="2">
    <source>
        <dbReference type="SAM" id="Phobius"/>
    </source>
</evidence>
<keyword evidence="2" id="KW-0472">Membrane</keyword>
<dbReference type="RefSeq" id="WP_267152440.1">
    <property type="nucleotide sequence ID" value="NZ_JAPMLT010000009.1"/>
</dbReference>
<name>A0ABT3X2Q6_9BACL</name>
<evidence type="ECO:0008006" key="5">
    <source>
        <dbReference type="Google" id="ProtNLM"/>
    </source>
</evidence>
<reference evidence="3 4" key="1">
    <citation type="submission" date="2022-11" db="EMBL/GenBank/DDBJ databases">
        <title>Study of microbial diversity in lake waters.</title>
        <authorList>
            <person name="Zhang J."/>
        </authorList>
    </citation>
    <scope>NUCLEOTIDE SEQUENCE [LARGE SCALE GENOMIC DNA]</scope>
    <source>
        <strain evidence="3 4">DT12</strain>
    </source>
</reference>
<feature type="transmembrane region" description="Helical" evidence="2">
    <location>
        <begin position="78"/>
        <end position="97"/>
    </location>
</feature>